<reference evidence="1" key="2">
    <citation type="journal article" date="2022" name="New Phytol.">
        <title>Evolutionary transition to the ectomycorrhizal habit in the genomes of a hyperdiverse lineage of mushroom-forming fungi.</title>
        <authorList>
            <person name="Looney B."/>
            <person name="Miyauchi S."/>
            <person name="Morin E."/>
            <person name="Drula E."/>
            <person name="Courty P.E."/>
            <person name="Kohler A."/>
            <person name="Kuo A."/>
            <person name="LaButti K."/>
            <person name="Pangilinan J."/>
            <person name="Lipzen A."/>
            <person name="Riley R."/>
            <person name="Andreopoulos W."/>
            <person name="He G."/>
            <person name="Johnson J."/>
            <person name="Nolan M."/>
            <person name="Tritt A."/>
            <person name="Barry K.W."/>
            <person name="Grigoriev I.V."/>
            <person name="Nagy L.G."/>
            <person name="Hibbett D."/>
            <person name="Henrissat B."/>
            <person name="Matheny P.B."/>
            <person name="Labbe J."/>
            <person name="Martin F.M."/>
        </authorList>
    </citation>
    <scope>NUCLEOTIDE SEQUENCE</scope>
    <source>
        <strain evidence="1">HHB10654</strain>
    </source>
</reference>
<gene>
    <name evidence="1" type="ORF">BV25DRAFT_1864783</name>
</gene>
<sequence length="143" mass="15681">MQSAFKLARPLRRISGPPHRAFSISSRRAEHFLNANQATFEKVTASTGTNERVVLVDFYADWCQPCKILSPILENVTANAETKTGSGRALDLVTVNTDEEVVLASQFRISSIPTVVAFKDGKPVSQFVGALNEAGLRQFLETI</sequence>
<name>A0ACB8SJ55_9AGAM</name>
<organism evidence="1 2">
    <name type="scientific">Artomyces pyxidatus</name>
    <dbReference type="NCBI Taxonomy" id="48021"/>
    <lineage>
        <taxon>Eukaryota</taxon>
        <taxon>Fungi</taxon>
        <taxon>Dikarya</taxon>
        <taxon>Basidiomycota</taxon>
        <taxon>Agaricomycotina</taxon>
        <taxon>Agaricomycetes</taxon>
        <taxon>Russulales</taxon>
        <taxon>Auriscalpiaceae</taxon>
        <taxon>Artomyces</taxon>
    </lineage>
</organism>
<accession>A0ACB8SJ55</accession>
<comment type="caution">
    <text evidence="1">The sequence shown here is derived from an EMBL/GenBank/DDBJ whole genome shotgun (WGS) entry which is preliminary data.</text>
</comment>
<reference evidence="1" key="1">
    <citation type="submission" date="2021-03" db="EMBL/GenBank/DDBJ databases">
        <authorList>
            <consortium name="DOE Joint Genome Institute"/>
            <person name="Ahrendt S."/>
            <person name="Looney B.P."/>
            <person name="Miyauchi S."/>
            <person name="Morin E."/>
            <person name="Drula E."/>
            <person name="Courty P.E."/>
            <person name="Chicoki N."/>
            <person name="Fauchery L."/>
            <person name="Kohler A."/>
            <person name="Kuo A."/>
            <person name="Labutti K."/>
            <person name="Pangilinan J."/>
            <person name="Lipzen A."/>
            <person name="Riley R."/>
            <person name="Andreopoulos W."/>
            <person name="He G."/>
            <person name="Johnson J."/>
            <person name="Barry K.W."/>
            <person name="Grigoriev I.V."/>
            <person name="Nagy L."/>
            <person name="Hibbett D."/>
            <person name="Henrissat B."/>
            <person name="Matheny P.B."/>
            <person name="Labbe J."/>
            <person name="Martin F."/>
        </authorList>
    </citation>
    <scope>NUCLEOTIDE SEQUENCE</scope>
    <source>
        <strain evidence="1">HHB10654</strain>
    </source>
</reference>
<proteinExistence type="predicted"/>
<keyword evidence="2" id="KW-1185">Reference proteome</keyword>
<protein>
    <submittedName>
        <fullName evidence="1">Thioredoxin-like protein</fullName>
    </submittedName>
</protein>
<dbReference type="EMBL" id="MU277264">
    <property type="protein sequence ID" value="KAI0056473.1"/>
    <property type="molecule type" value="Genomic_DNA"/>
</dbReference>
<dbReference type="Proteomes" id="UP000814140">
    <property type="component" value="Unassembled WGS sequence"/>
</dbReference>
<evidence type="ECO:0000313" key="2">
    <source>
        <dbReference type="Proteomes" id="UP000814140"/>
    </source>
</evidence>
<evidence type="ECO:0000313" key="1">
    <source>
        <dbReference type="EMBL" id="KAI0056473.1"/>
    </source>
</evidence>